<keyword evidence="15" id="KW-1185">Reference proteome</keyword>
<dbReference type="AlphaFoldDB" id="A0A0C7N7D7"/>
<evidence type="ECO:0000256" key="11">
    <source>
        <dbReference type="SAM" id="MobiDB-lite"/>
    </source>
</evidence>
<keyword evidence="6 10" id="KW-0333">Golgi apparatus</keyword>
<dbReference type="HOGENOM" id="CLU_017837_0_0_1"/>
<gene>
    <name evidence="14" type="ORF">LALA0_S03e00562g</name>
</gene>
<dbReference type="STRING" id="1245769.A0A0C7N7D7"/>
<comment type="subunit">
    <text evidence="10">Component of the conserved oligomeric Golgi complex.</text>
</comment>
<dbReference type="GO" id="GO:0006891">
    <property type="term" value="P:intra-Golgi vesicle-mediated transport"/>
    <property type="evidence" value="ECO:0007669"/>
    <property type="project" value="UniProtKB-UniRule"/>
</dbReference>
<dbReference type="InterPro" id="IPR048369">
    <property type="entry name" value="COG6_C"/>
</dbReference>
<feature type="region of interest" description="Disordered" evidence="11">
    <location>
        <begin position="1"/>
        <end position="24"/>
    </location>
</feature>
<reference evidence="14 15" key="1">
    <citation type="submission" date="2014-12" db="EMBL/GenBank/DDBJ databases">
        <authorList>
            <person name="Neuveglise Cecile"/>
        </authorList>
    </citation>
    <scope>NUCLEOTIDE SEQUENCE [LARGE SCALE GENOMIC DNA]</scope>
    <source>
        <strain evidence="14 15">CBS 12615</strain>
    </source>
</reference>
<comment type="function">
    <text evidence="10">Acts as component of the peripheral membrane COG complex that is involved in intra-Golgi protein trafficking. COG is located at the cis-Golgi, and regulates tethering of retrograde intra-Golgi vesicles and possibly a number of other membrane trafficking events.</text>
</comment>
<keyword evidence="7 10" id="KW-0472">Membrane</keyword>
<dbReference type="RefSeq" id="XP_022627569.1">
    <property type="nucleotide sequence ID" value="XM_022773058.1"/>
</dbReference>
<proteinExistence type="inferred from homology"/>
<dbReference type="EMBL" id="LN736362">
    <property type="protein sequence ID" value="CEP61335.1"/>
    <property type="molecule type" value="Genomic_DNA"/>
</dbReference>
<evidence type="ECO:0000256" key="10">
    <source>
        <dbReference type="RuleBase" id="RU365075"/>
    </source>
</evidence>
<keyword evidence="4 10" id="KW-0813">Transport</keyword>
<evidence type="ECO:0000256" key="6">
    <source>
        <dbReference type="ARBA" id="ARBA00023034"/>
    </source>
</evidence>
<accession>A0A0C7N7D7</accession>
<evidence type="ECO:0000256" key="2">
    <source>
        <dbReference type="ARBA" id="ARBA00011023"/>
    </source>
</evidence>
<comment type="function">
    <text evidence="9">Acts as a component of the peripheral membrane COG complex that is involved in intra-Golgi protein trafficking. COG is located at the cis-Golgi, and regulates tethering of retrograde intra-Golgi vesicles and possibly a number of other membrane trafficking events.</text>
</comment>
<feature type="domain" description="Conserved Oligomeric Golgi complex subunit 6 C-terminal" evidence="13">
    <location>
        <begin position="308"/>
        <end position="811"/>
    </location>
</feature>
<dbReference type="InterPro" id="IPR010490">
    <property type="entry name" value="COG6"/>
</dbReference>
<organism evidence="14 15">
    <name type="scientific">Lachancea lanzarotensis</name>
    <dbReference type="NCBI Taxonomy" id="1245769"/>
    <lineage>
        <taxon>Eukaryota</taxon>
        <taxon>Fungi</taxon>
        <taxon>Dikarya</taxon>
        <taxon>Ascomycota</taxon>
        <taxon>Saccharomycotina</taxon>
        <taxon>Saccharomycetes</taxon>
        <taxon>Saccharomycetales</taxon>
        <taxon>Saccharomycetaceae</taxon>
        <taxon>Lachancea</taxon>
    </lineage>
</organism>
<dbReference type="SMART" id="SM01087">
    <property type="entry name" value="COG6"/>
    <property type="match status" value="1"/>
</dbReference>
<comment type="subcellular location">
    <subcellularLocation>
        <location evidence="1 10">Golgi apparatus membrane</location>
        <topology evidence="1 10">Peripheral membrane protein</topology>
    </subcellularLocation>
</comment>
<dbReference type="PANTHER" id="PTHR21506:SF0">
    <property type="entry name" value="CONSERVED OLIGOMERIC GOLGI COMPLEX SUBUNIT 6"/>
    <property type="match status" value="1"/>
</dbReference>
<evidence type="ECO:0000256" key="9">
    <source>
        <dbReference type="ARBA" id="ARBA00043873"/>
    </source>
</evidence>
<name>A0A0C7N7D7_9SACH</name>
<dbReference type="GeneID" id="34684757"/>
<evidence type="ECO:0000259" key="12">
    <source>
        <dbReference type="Pfam" id="PF06419"/>
    </source>
</evidence>
<sequence length="814" mass="92614">MDFLDYQTYGLEDTTTNDSSLPEPASRIKIQSERSSIHLENDFQLPDLKATNQTGVSNSSTSLQGRMQKYASLSLELLTASEIPQYTGGESTPSSKGTLPRGDSLKQLLKSKEDTASDADLLLSKKLSRVLSNYSSGPLSNIQLRKSFEILEDNREKLKFKSDTIVRADYLGFLARKSLRSELENELLRSHLTIIEELQPIVRRVKKISQPVKSLQEMGSNVLSERSSQNSKKLNLDMEAIFELRKNIEELRLKKQLLDVIRDKLTLTQLEEEILVNAPVNEELFKVVNKLMAIKETASYLLSLENPKAGQTLLTQVNSKMERANKRIYNYLVNFFHDLHTTSKTFGERAFASDDKSLMTFQKCMVYLSNDLPLFNEVLNKIVKLRSQRVLNEFLSQFDFDSSKGSKPIIMSAHDPVRYLGDVLANVHSLIVDEADFMASMFKFQELDIQGTPKSLLQENGEFLDGLGVKLLNETFKPSENSIRIRLEQIIRFEDNPLVNFDICELLKLYEMMFIKYGIFPDSSLIKHLDSLKESAGNEILTGILKLMDSERKAETENGLLPPEWLSDYLNSLCEFFSKLEKSGSLEESQSVVDASFIKKTVGQLVYGKILEYHQDKFPLAKRNRKEKISMLLSEINCLDLVLARITPYKSSIFQVLASGDVYGNIDAQLDQSVKSAINLETTDLFEKMGLALYCNLFNMIFPVESVEDELDYEMYFPARDNPIMSVETIGTNVHDKLNESLPDISNDIQDNLIFNIISPKIADRILLGCLQNLSKFYEVFRKSLQQLYPDAQEEIIGILNFTEQEFNTLIGLS</sequence>
<dbReference type="Pfam" id="PF20653">
    <property type="entry name" value="COG6_C"/>
    <property type="match status" value="1"/>
</dbReference>
<evidence type="ECO:0000256" key="3">
    <source>
        <dbReference type="ARBA" id="ARBA00020973"/>
    </source>
</evidence>
<evidence type="ECO:0000256" key="5">
    <source>
        <dbReference type="ARBA" id="ARBA00022927"/>
    </source>
</evidence>
<dbReference type="PANTHER" id="PTHR21506">
    <property type="entry name" value="COMPONENT OF OLIGOMERIC GOLGI COMPLEX 6"/>
    <property type="match status" value="1"/>
</dbReference>
<dbReference type="Pfam" id="PF06419">
    <property type="entry name" value="COG6_N"/>
    <property type="match status" value="1"/>
</dbReference>
<dbReference type="GO" id="GO:0032258">
    <property type="term" value="P:cytoplasm to vacuole targeting by the Cvt pathway"/>
    <property type="evidence" value="ECO:0007669"/>
    <property type="project" value="EnsemblFungi"/>
</dbReference>
<dbReference type="GO" id="GO:0017119">
    <property type="term" value="C:Golgi transport complex"/>
    <property type="evidence" value="ECO:0007669"/>
    <property type="project" value="UniProtKB-UniRule"/>
</dbReference>
<evidence type="ECO:0000256" key="1">
    <source>
        <dbReference type="ARBA" id="ARBA00004395"/>
    </source>
</evidence>
<evidence type="ECO:0000313" key="14">
    <source>
        <dbReference type="EMBL" id="CEP61335.1"/>
    </source>
</evidence>
<evidence type="ECO:0000256" key="4">
    <source>
        <dbReference type="ARBA" id="ARBA00022448"/>
    </source>
</evidence>
<feature type="domain" description="Conserved oligomeric complex COG6 N-terminal" evidence="12">
    <location>
        <begin position="175"/>
        <end position="277"/>
    </location>
</feature>
<evidence type="ECO:0000259" key="13">
    <source>
        <dbReference type="Pfam" id="PF20653"/>
    </source>
</evidence>
<dbReference type="InterPro" id="IPR048368">
    <property type="entry name" value="COG6_N"/>
</dbReference>
<protein>
    <recommendedName>
        <fullName evidence="3 10">Conserved oligomeric Golgi complex subunit 6</fullName>
        <shortName evidence="10">COG complex subunit 6</shortName>
    </recommendedName>
    <alternativeName>
        <fullName evidence="8 10">Component of oligomeric Golgi complex 6</fullName>
    </alternativeName>
</protein>
<evidence type="ECO:0000256" key="8">
    <source>
        <dbReference type="ARBA" id="ARBA00031348"/>
    </source>
</evidence>
<dbReference type="Proteomes" id="UP000054304">
    <property type="component" value="Unassembled WGS sequence"/>
</dbReference>
<evidence type="ECO:0000256" key="7">
    <source>
        <dbReference type="ARBA" id="ARBA00023136"/>
    </source>
</evidence>
<evidence type="ECO:0000313" key="15">
    <source>
        <dbReference type="Proteomes" id="UP000054304"/>
    </source>
</evidence>
<dbReference type="OrthoDB" id="272987at2759"/>
<keyword evidence="5 10" id="KW-0653">Protein transport</keyword>
<dbReference type="GO" id="GO:0000139">
    <property type="term" value="C:Golgi membrane"/>
    <property type="evidence" value="ECO:0007669"/>
    <property type="project" value="UniProtKB-SubCell"/>
</dbReference>
<comment type="similarity">
    <text evidence="2 10">Belongs to the COG6 family.</text>
</comment>